<dbReference type="Proteomes" id="UP000807342">
    <property type="component" value="Unassembled WGS sequence"/>
</dbReference>
<feature type="transmembrane region" description="Helical" evidence="1">
    <location>
        <begin position="217"/>
        <end position="235"/>
    </location>
</feature>
<name>A0A9P5XFH5_9AGAR</name>
<accession>A0A9P5XFH5</accession>
<evidence type="ECO:0000313" key="4">
    <source>
        <dbReference type="Proteomes" id="UP000807342"/>
    </source>
</evidence>
<protein>
    <recommendedName>
        <fullName evidence="2">DUF6533 domain-containing protein</fullName>
    </recommendedName>
</protein>
<keyword evidence="1" id="KW-0812">Transmembrane</keyword>
<dbReference type="EMBL" id="MU151132">
    <property type="protein sequence ID" value="KAF9449399.1"/>
    <property type="molecule type" value="Genomic_DNA"/>
</dbReference>
<keyword evidence="1" id="KW-0472">Membrane</keyword>
<gene>
    <name evidence="3" type="ORF">P691DRAFT_774726</name>
</gene>
<reference evidence="3" key="1">
    <citation type="submission" date="2020-11" db="EMBL/GenBank/DDBJ databases">
        <authorList>
            <consortium name="DOE Joint Genome Institute"/>
            <person name="Ahrendt S."/>
            <person name="Riley R."/>
            <person name="Andreopoulos W."/>
            <person name="Labutti K."/>
            <person name="Pangilinan J."/>
            <person name="Ruiz-Duenas F.J."/>
            <person name="Barrasa J.M."/>
            <person name="Sanchez-Garcia M."/>
            <person name="Camarero S."/>
            <person name="Miyauchi S."/>
            <person name="Serrano A."/>
            <person name="Linde D."/>
            <person name="Babiker R."/>
            <person name="Drula E."/>
            <person name="Ayuso-Fernandez I."/>
            <person name="Pacheco R."/>
            <person name="Padilla G."/>
            <person name="Ferreira P."/>
            <person name="Barriuso J."/>
            <person name="Kellner H."/>
            <person name="Castanera R."/>
            <person name="Alfaro M."/>
            <person name="Ramirez L."/>
            <person name="Pisabarro A.G."/>
            <person name="Kuo A."/>
            <person name="Tritt A."/>
            <person name="Lipzen A."/>
            <person name="He G."/>
            <person name="Yan M."/>
            <person name="Ng V."/>
            <person name="Cullen D."/>
            <person name="Martin F."/>
            <person name="Rosso M.-N."/>
            <person name="Henrissat B."/>
            <person name="Hibbett D."/>
            <person name="Martinez A.T."/>
            <person name="Grigoriev I.V."/>
        </authorList>
    </citation>
    <scope>NUCLEOTIDE SEQUENCE</scope>
    <source>
        <strain evidence="3">MF-IS2</strain>
    </source>
</reference>
<dbReference type="OrthoDB" id="2958007at2759"/>
<keyword evidence="4" id="KW-1185">Reference proteome</keyword>
<comment type="caution">
    <text evidence="3">The sequence shown here is derived from an EMBL/GenBank/DDBJ whole genome shotgun (WGS) entry which is preliminary data.</text>
</comment>
<sequence length="287" mass="32335">MATTELLQALQELTTAIGRYRNIQNLTLASAVIMILDWLLTLEMEVTLIWEAEWNLSKGLYMVSRYMPFIDVPIALTFGLNEGIGVERCKTLYTCIAWMFCIGEAIADLIFTLRTWVVWGKLRRVALGLAVCYIATWVVILVTVGLYLRTAVYMPSPVPQLMGCIEQSPSVLMSVSYIAAMVYNAIMLVLILIPGVSAFKSGLPSSGLMRVIYSDGVIYYVYIFVLSFLNFFVIFKLPKDYINLLLTLERVLQSVLSCRVILHIRQQAAKAKRIESQAATASEILFR</sequence>
<keyword evidence="1" id="KW-1133">Transmembrane helix</keyword>
<dbReference type="AlphaFoldDB" id="A0A9P5XFH5"/>
<dbReference type="InterPro" id="IPR045340">
    <property type="entry name" value="DUF6533"/>
</dbReference>
<evidence type="ECO:0000313" key="3">
    <source>
        <dbReference type="EMBL" id="KAF9449399.1"/>
    </source>
</evidence>
<feature type="transmembrane region" description="Helical" evidence="1">
    <location>
        <begin position="92"/>
        <end position="113"/>
    </location>
</feature>
<feature type="transmembrane region" description="Helical" evidence="1">
    <location>
        <begin position="23"/>
        <end position="40"/>
    </location>
</feature>
<evidence type="ECO:0000256" key="1">
    <source>
        <dbReference type="SAM" id="Phobius"/>
    </source>
</evidence>
<organism evidence="3 4">
    <name type="scientific">Macrolepiota fuliginosa MF-IS2</name>
    <dbReference type="NCBI Taxonomy" id="1400762"/>
    <lineage>
        <taxon>Eukaryota</taxon>
        <taxon>Fungi</taxon>
        <taxon>Dikarya</taxon>
        <taxon>Basidiomycota</taxon>
        <taxon>Agaricomycotina</taxon>
        <taxon>Agaricomycetes</taxon>
        <taxon>Agaricomycetidae</taxon>
        <taxon>Agaricales</taxon>
        <taxon>Agaricineae</taxon>
        <taxon>Agaricaceae</taxon>
        <taxon>Macrolepiota</taxon>
    </lineage>
</organism>
<dbReference type="Pfam" id="PF20151">
    <property type="entry name" value="DUF6533"/>
    <property type="match status" value="1"/>
</dbReference>
<feature type="transmembrane region" description="Helical" evidence="1">
    <location>
        <begin position="169"/>
        <end position="197"/>
    </location>
</feature>
<proteinExistence type="predicted"/>
<feature type="domain" description="DUF6533" evidence="2">
    <location>
        <begin position="27"/>
        <end position="70"/>
    </location>
</feature>
<feature type="transmembrane region" description="Helical" evidence="1">
    <location>
        <begin position="125"/>
        <end position="148"/>
    </location>
</feature>
<evidence type="ECO:0000259" key="2">
    <source>
        <dbReference type="Pfam" id="PF20151"/>
    </source>
</evidence>